<keyword evidence="1" id="KW-0732">Signal</keyword>
<evidence type="ECO:0000313" key="3">
    <source>
        <dbReference type="Proteomes" id="UP000249842"/>
    </source>
</evidence>
<protein>
    <submittedName>
        <fullName evidence="2">YfiR family protein</fullName>
    </submittedName>
</protein>
<gene>
    <name evidence="2" type="ORF">DJ021_03700</name>
</gene>
<evidence type="ECO:0000256" key="1">
    <source>
        <dbReference type="SAM" id="SignalP"/>
    </source>
</evidence>
<keyword evidence="3" id="KW-1185">Reference proteome</keyword>
<dbReference type="EMBL" id="QFYP01000001">
    <property type="protein sequence ID" value="RAK58969.1"/>
    <property type="molecule type" value="Genomic_DNA"/>
</dbReference>
<reference evidence="3" key="1">
    <citation type="submission" date="2018-05" db="EMBL/GenBank/DDBJ databases">
        <authorList>
            <person name="Li X."/>
        </authorList>
    </citation>
    <scope>NUCLEOTIDE SEQUENCE [LARGE SCALE GENOMIC DNA]</scope>
    <source>
        <strain evidence="3">HKS-05</strain>
    </source>
</reference>
<dbReference type="AlphaFoldDB" id="A0A328AWH1"/>
<evidence type="ECO:0000313" key="2">
    <source>
        <dbReference type="EMBL" id="RAK58969.1"/>
    </source>
</evidence>
<feature type="signal peptide" evidence="1">
    <location>
        <begin position="1"/>
        <end position="27"/>
    </location>
</feature>
<comment type="caution">
    <text evidence="2">The sequence shown here is derived from an EMBL/GenBank/DDBJ whole genome shotgun (WGS) entry which is preliminary data.</text>
</comment>
<dbReference type="Pfam" id="PF13689">
    <property type="entry name" value="DUF4154"/>
    <property type="match status" value="1"/>
</dbReference>
<dbReference type="Proteomes" id="UP000249842">
    <property type="component" value="Unassembled WGS sequence"/>
</dbReference>
<dbReference type="InterPro" id="IPR025293">
    <property type="entry name" value="YfiR/HmsC-like"/>
</dbReference>
<name>A0A328AWH1_9CAUL</name>
<organism evidence="2 3">
    <name type="scientific">Phenylobacterium hankyongense</name>
    <dbReference type="NCBI Taxonomy" id="1813876"/>
    <lineage>
        <taxon>Bacteria</taxon>
        <taxon>Pseudomonadati</taxon>
        <taxon>Pseudomonadota</taxon>
        <taxon>Alphaproteobacteria</taxon>
        <taxon>Caulobacterales</taxon>
        <taxon>Caulobacteraceae</taxon>
        <taxon>Phenylobacterium</taxon>
    </lineage>
</organism>
<sequence length="180" mass="18953">MRGVRRALGLLTLAALCAAATVGGAWAQPTLEFSVKAAFLTKFPAFVTWPESAMTPSEPLRICVVGDDPFGPALEQSAQGRALEDHPLAVRRLAVVDRASGCHVLYALGSSRQSAAQALQAVRGAPVLTVTDAAQGGARGMIHFVVFQDRVRFQIDALQAAQSGLSMSSKLLALALTVKR</sequence>
<accession>A0A328AWH1</accession>
<proteinExistence type="predicted"/>
<feature type="chain" id="PRO_5016378270" evidence="1">
    <location>
        <begin position="28"/>
        <end position="180"/>
    </location>
</feature>
<dbReference type="OrthoDB" id="277577at2"/>